<dbReference type="GO" id="GO:0003677">
    <property type="term" value="F:DNA binding"/>
    <property type="evidence" value="ECO:0007669"/>
    <property type="project" value="InterPro"/>
</dbReference>
<dbReference type="AlphaFoldDB" id="S6AJS0"/>
<organism evidence="3 4">
    <name type="scientific">Sulfuricella denitrificans (strain DSM 22764 / NBRC 105220 / skB26)</name>
    <dbReference type="NCBI Taxonomy" id="1163617"/>
    <lineage>
        <taxon>Bacteria</taxon>
        <taxon>Pseudomonadati</taxon>
        <taxon>Pseudomonadota</taxon>
        <taxon>Betaproteobacteria</taxon>
        <taxon>Nitrosomonadales</taxon>
        <taxon>Sulfuricellaceae</taxon>
        <taxon>Sulfuricella</taxon>
    </lineage>
</organism>
<dbReference type="REBASE" id="70452">
    <property type="entry name" value="SdeB26ORF956P"/>
</dbReference>
<feature type="domain" description="Helicase ATP-binding" evidence="1">
    <location>
        <begin position="162"/>
        <end position="314"/>
    </location>
</feature>
<dbReference type="SUPFAM" id="SSF52540">
    <property type="entry name" value="P-loop containing nucleoside triphosphate hydrolases"/>
    <property type="match status" value="2"/>
</dbReference>
<dbReference type="PROSITE" id="PS51192">
    <property type="entry name" value="HELICASE_ATP_BIND_1"/>
    <property type="match status" value="1"/>
</dbReference>
<dbReference type="GO" id="GO:0005524">
    <property type="term" value="F:ATP binding"/>
    <property type="evidence" value="ECO:0007669"/>
    <property type="project" value="InterPro"/>
</dbReference>
<name>S6AJS0_SULDS</name>
<dbReference type="Proteomes" id="UP000015559">
    <property type="component" value="Chromosome"/>
</dbReference>
<dbReference type="EC" id="3.1.21.3" evidence="3"/>
<dbReference type="Pfam" id="PF00271">
    <property type="entry name" value="Helicase_C"/>
    <property type="match status" value="1"/>
</dbReference>
<keyword evidence="3" id="KW-0378">Hydrolase</keyword>
<protein>
    <submittedName>
        <fullName evidence="3">Type I site-specific deoxyribonuclease</fullName>
        <ecNumber evidence="3">3.1.21.3</ecNumber>
    </submittedName>
</protein>
<dbReference type="InterPro" id="IPR050742">
    <property type="entry name" value="Helicase_Restrict-Modif_Enz"/>
</dbReference>
<accession>S6AJS0</accession>
<dbReference type="Gene3D" id="3.40.50.300">
    <property type="entry name" value="P-loop containing nucleotide triphosphate hydrolases"/>
    <property type="match status" value="2"/>
</dbReference>
<gene>
    <name evidence="3" type="ORF">SCD_n00954</name>
</gene>
<dbReference type="STRING" id="1163617.SCD_n00954"/>
<proteinExistence type="predicted"/>
<dbReference type="EMBL" id="AP013066">
    <property type="protein sequence ID" value="BAN34794.1"/>
    <property type="molecule type" value="Genomic_DNA"/>
</dbReference>
<dbReference type="InterPro" id="IPR029464">
    <property type="entry name" value="HSDR_N"/>
</dbReference>
<evidence type="ECO:0000259" key="2">
    <source>
        <dbReference type="PROSITE" id="PS51194"/>
    </source>
</evidence>
<dbReference type="GO" id="GO:0005829">
    <property type="term" value="C:cytosol"/>
    <property type="evidence" value="ECO:0007669"/>
    <property type="project" value="TreeGrafter"/>
</dbReference>
<dbReference type="InterPro" id="IPR027417">
    <property type="entry name" value="P-loop_NTPase"/>
</dbReference>
<dbReference type="InterPro" id="IPR001650">
    <property type="entry name" value="Helicase_C-like"/>
</dbReference>
<dbReference type="InterPro" id="IPR006935">
    <property type="entry name" value="Helicase/UvrB_N"/>
</dbReference>
<dbReference type="CDD" id="cd18799">
    <property type="entry name" value="SF2_C_EcoAI-like"/>
    <property type="match status" value="1"/>
</dbReference>
<dbReference type="eggNOG" id="COG4096">
    <property type="taxonomic scope" value="Bacteria"/>
</dbReference>
<keyword evidence="4" id="KW-1185">Reference proteome</keyword>
<evidence type="ECO:0000313" key="4">
    <source>
        <dbReference type="Proteomes" id="UP000015559"/>
    </source>
</evidence>
<dbReference type="PANTHER" id="PTHR47396:SF1">
    <property type="entry name" value="ATP-DEPENDENT HELICASE IRC3-RELATED"/>
    <property type="match status" value="1"/>
</dbReference>
<dbReference type="CDD" id="cd18032">
    <property type="entry name" value="DEXHc_RE_I_III_res"/>
    <property type="match status" value="1"/>
</dbReference>
<dbReference type="Pfam" id="PF13588">
    <property type="entry name" value="HSDR_N_2"/>
    <property type="match status" value="1"/>
</dbReference>
<dbReference type="HOGENOM" id="CLU_020974_0_0_4"/>
<feature type="domain" description="Helicase C-terminal" evidence="2">
    <location>
        <begin position="411"/>
        <end position="602"/>
    </location>
</feature>
<reference evidence="3 4" key="1">
    <citation type="journal article" date="2012" name="Appl. Environ. Microbiol.">
        <title>Draft genome sequence of a psychrotolerant sulfur-oxidizing bacterium, Sulfuricella denitrificans skB26, and proteomic insights into cold adaptation.</title>
        <authorList>
            <person name="Watanabe T."/>
            <person name="Kojima H."/>
            <person name="Fukui M."/>
        </authorList>
    </citation>
    <scope>NUCLEOTIDE SEQUENCE [LARGE SCALE GENOMIC DNA]</scope>
    <source>
        <strain evidence="4">skB26</strain>
    </source>
</reference>
<dbReference type="GO" id="GO:0009035">
    <property type="term" value="F:type I site-specific deoxyribonuclease activity"/>
    <property type="evidence" value="ECO:0007669"/>
    <property type="project" value="UniProtKB-EC"/>
</dbReference>
<dbReference type="SMART" id="SM00487">
    <property type="entry name" value="DEXDc"/>
    <property type="match status" value="1"/>
</dbReference>
<dbReference type="InterPro" id="IPR014001">
    <property type="entry name" value="Helicase_ATP-bd"/>
</dbReference>
<dbReference type="Pfam" id="PF04851">
    <property type="entry name" value="ResIII"/>
    <property type="match status" value="1"/>
</dbReference>
<evidence type="ECO:0000259" key="1">
    <source>
        <dbReference type="PROSITE" id="PS51192"/>
    </source>
</evidence>
<dbReference type="Gene3D" id="3.90.1570.30">
    <property type="match status" value="1"/>
</dbReference>
<sequence length="724" mass="82410">MRINRAAPIMTKTNEAYSRVAIDAQLAGQGWNTQDQNSVRYEVFVEDGTRADYVLCDRHGRSMAVIEAKRFSVSPGDAAEQAKGYARQLGVPYIFLTNGDEVRFWEWEREAFSHPVKTFFKQDDLERRFATRLLRRDPLTVNIDTRIVERDYQIECIDILCREIEQGRRKLLVEMATGTGKTRTAAAFIKRLFEANAITRVLFLVDRIPLAKQTEDAFAEHLPDYPAYVLRAGRRFQDEKQITITTLQSMVNIYADYSPGYFDLVISDECHRSIYGQWKKVLLHFDGVQVGLTATPCVADGDLGDEEDTLFVRDTLRFFEVEKPTFSYKLKDAIREGYLAPYQIYKAQTVKTAAEGGFEVKRDELDWPTMDTDTRVEFEKLFQGIDSLVVDPSALERRFTIPERNRAIVREFRQVLDNGFIDSKGVQRKPLFGKTIVFAVNKRHAETLAQLFDAQFADLKPSPEIRYADYVVSGMGSDDTLDGMSKIRRFKKEPFPKILVSVNMLDTGFDCPEVVSLIFARFTRSTILYQQMRGRGTRKATGKPVFTMFDFTGVCDYHGDDDPMAEGGVIVAKTPSKKKYEPRRLLALDIDDHIDPTTREWISIDENGNMVFPEASEIKATELGTSFEAWLLAREDINPGEESWLRMIGSQLRANAGSMDEFSTGHFAFHPFSQLGGYPQAVRVFGGEERLEVLIDSLNAAVFGLDKSASQDTSSRDDRRGLMQ</sequence>
<evidence type="ECO:0000313" key="3">
    <source>
        <dbReference type="EMBL" id="BAN34794.1"/>
    </source>
</evidence>
<dbReference type="PROSITE" id="PS51194">
    <property type="entry name" value="HELICASE_CTER"/>
    <property type="match status" value="1"/>
</dbReference>
<dbReference type="KEGG" id="sdr:SCD_n00954"/>
<dbReference type="PANTHER" id="PTHR47396">
    <property type="entry name" value="TYPE I RESTRICTION ENZYME ECOKI R PROTEIN"/>
    <property type="match status" value="1"/>
</dbReference>